<evidence type="ECO:0000256" key="3">
    <source>
        <dbReference type="ARBA" id="ARBA00023054"/>
    </source>
</evidence>
<dbReference type="GO" id="GO:0030313">
    <property type="term" value="C:cell envelope"/>
    <property type="evidence" value="ECO:0007669"/>
    <property type="project" value="UniProtKB-SubCell"/>
</dbReference>
<dbReference type="Pfam" id="PF25876">
    <property type="entry name" value="HH_MFP_RND"/>
    <property type="match status" value="1"/>
</dbReference>
<reference evidence="8" key="1">
    <citation type="journal article" date="2015" name="Proc. Natl. Acad. Sci. U.S.A.">
        <title>Networks of energetic and metabolic interactions define dynamics in microbial communities.</title>
        <authorList>
            <person name="Embree M."/>
            <person name="Liu J.K."/>
            <person name="Al-Bassam M.M."/>
            <person name="Zengler K."/>
        </authorList>
    </citation>
    <scope>NUCLEOTIDE SEQUENCE</scope>
</reference>
<dbReference type="Pfam" id="PF25954">
    <property type="entry name" value="Beta-barrel_RND_2"/>
    <property type="match status" value="1"/>
</dbReference>
<comment type="caution">
    <text evidence="8">The sequence shown here is derived from an EMBL/GenBank/DDBJ whole genome shotgun (WGS) entry which is preliminary data.</text>
</comment>
<dbReference type="InterPro" id="IPR058627">
    <property type="entry name" value="MdtA-like_C"/>
</dbReference>
<dbReference type="AlphaFoldDB" id="A0A0W8FY19"/>
<dbReference type="Gene3D" id="2.40.420.20">
    <property type="match status" value="1"/>
</dbReference>
<name>A0A0W8FY19_9ZZZZ</name>
<feature type="domain" description="CusB-like beta-barrel" evidence="6">
    <location>
        <begin position="201"/>
        <end position="271"/>
    </location>
</feature>
<dbReference type="InterPro" id="IPR030190">
    <property type="entry name" value="MacA_alpha-hairpin_sf"/>
</dbReference>
<evidence type="ECO:0000259" key="7">
    <source>
        <dbReference type="Pfam" id="PF25967"/>
    </source>
</evidence>
<dbReference type="Gene3D" id="2.40.50.100">
    <property type="match status" value="1"/>
</dbReference>
<dbReference type="Pfam" id="PF25967">
    <property type="entry name" value="RND-MFP_C"/>
    <property type="match status" value="1"/>
</dbReference>
<dbReference type="GO" id="GO:1990961">
    <property type="term" value="P:xenobiotic detoxification by transmembrane export across the plasma membrane"/>
    <property type="evidence" value="ECO:0007669"/>
    <property type="project" value="InterPro"/>
</dbReference>
<evidence type="ECO:0000256" key="1">
    <source>
        <dbReference type="ARBA" id="ARBA00004196"/>
    </source>
</evidence>
<dbReference type="PANTHER" id="PTHR30469:SF36">
    <property type="entry name" value="BLL3903 PROTEIN"/>
    <property type="match status" value="1"/>
</dbReference>
<dbReference type="GO" id="GO:0015562">
    <property type="term" value="F:efflux transmembrane transporter activity"/>
    <property type="evidence" value="ECO:0007669"/>
    <property type="project" value="TreeGrafter"/>
</dbReference>
<dbReference type="Gene3D" id="2.40.30.170">
    <property type="match status" value="1"/>
</dbReference>
<dbReference type="GO" id="GO:1990195">
    <property type="term" value="C:macrolide transmembrane transporter complex"/>
    <property type="evidence" value="ECO:0007669"/>
    <property type="project" value="InterPro"/>
</dbReference>
<evidence type="ECO:0000313" key="8">
    <source>
        <dbReference type="EMBL" id="KUG25819.1"/>
    </source>
</evidence>
<dbReference type="GO" id="GO:1990281">
    <property type="term" value="C:efflux pump complex"/>
    <property type="evidence" value="ECO:0007669"/>
    <property type="project" value="TreeGrafter"/>
</dbReference>
<dbReference type="PANTHER" id="PTHR30469">
    <property type="entry name" value="MULTIDRUG RESISTANCE PROTEIN MDTA"/>
    <property type="match status" value="1"/>
</dbReference>
<dbReference type="SUPFAM" id="SSF111369">
    <property type="entry name" value="HlyD-like secretion proteins"/>
    <property type="match status" value="1"/>
</dbReference>
<proteinExistence type="predicted"/>
<feature type="domain" description="Multidrug resistance protein MdtA-like alpha-helical hairpin" evidence="4">
    <location>
        <begin position="102"/>
        <end position="151"/>
    </location>
</feature>
<dbReference type="NCBIfam" id="TIGR01730">
    <property type="entry name" value="RND_mfp"/>
    <property type="match status" value="1"/>
</dbReference>
<dbReference type="InterPro" id="IPR006143">
    <property type="entry name" value="RND_pump_MFP"/>
</dbReference>
<evidence type="ECO:0000256" key="2">
    <source>
        <dbReference type="ARBA" id="ARBA00022448"/>
    </source>
</evidence>
<keyword evidence="2" id="KW-0813">Transport</keyword>
<dbReference type="Gene3D" id="6.10.140.1990">
    <property type="match status" value="1"/>
</dbReference>
<evidence type="ECO:0000259" key="5">
    <source>
        <dbReference type="Pfam" id="PF25917"/>
    </source>
</evidence>
<organism evidence="8">
    <name type="scientific">hydrocarbon metagenome</name>
    <dbReference type="NCBI Taxonomy" id="938273"/>
    <lineage>
        <taxon>unclassified sequences</taxon>
        <taxon>metagenomes</taxon>
        <taxon>ecological metagenomes</taxon>
    </lineage>
</organism>
<dbReference type="Pfam" id="PF25917">
    <property type="entry name" value="BSH_RND"/>
    <property type="match status" value="1"/>
</dbReference>
<dbReference type="InterPro" id="IPR058625">
    <property type="entry name" value="MdtA-like_BSH"/>
</dbReference>
<comment type="subcellular location">
    <subcellularLocation>
        <location evidence="1">Cell envelope</location>
    </subcellularLocation>
</comment>
<keyword evidence="3" id="KW-0175">Coiled coil</keyword>
<dbReference type="InterPro" id="IPR058624">
    <property type="entry name" value="MdtA-like_HH"/>
</dbReference>
<dbReference type="GO" id="GO:0019898">
    <property type="term" value="C:extrinsic component of membrane"/>
    <property type="evidence" value="ECO:0007669"/>
    <property type="project" value="InterPro"/>
</dbReference>
<feature type="domain" description="Multidrug resistance protein MdtA-like barrel-sandwich hybrid" evidence="5">
    <location>
        <begin position="68"/>
        <end position="194"/>
    </location>
</feature>
<dbReference type="InterPro" id="IPR058792">
    <property type="entry name" value="Beta-barrel_RND_2"/>
</dbReference>
<gene>
    <name evidence="8" type="ORF">ASZ90_004350</name>
</gene>
<feature type="domain" description="Multidrug resistance protein MdtA-like C-terminal permuted SH3" evidence="7">
    <location>
        <begin position="280"/>
        <end position="336"/>
    </location>
</feature>
<sequence>MKKKYLYWGLVVVFVVLMALPKISWDSSEAQASSNTQNQSIHAEGLIIKKSEVSDKIFLNASLLGDEEIELRTEIPGKVIKINFEEGNRVKKGDLLVKINDADLQAQLMRVESQLKLAEEKEFRSKQLIEQNLISQEEYDVLFNELNMRKAEKAQLTAQIEKTEIYATFDGIVGLRSISEGSYITSAINIAILTKTNPIKIDFAVPIKHANKVKEGMIIKVKVPNSEKVFDAKIYAIDPKIDLSTRTLKVRARADNSSGVLIPGSYAEVEIVIDKNTKSITIPTEAIVPDIAGELVYLYKKGKALPAKVEIGLRTNTDVQIIDGINEGDTVITSAIIQMRPGADVTIRNFR</sequence>
<evidence type="ECO:0000259" key="6">
    <source>
        <dbReference type="Pfam" id="PF25954"/>
    </source>
</evidence>
<accession>A0A0W8FY19</accession>
<dbReference type="EMBL" id="LNQE01000594">
    <property type="protein sequence ID" value="KUG25819.1"/>
    <property type="molecule type" value="Genomic_DNA"/>
</dbReference>
<protein>
    <submittedName>
        <fullName evidence="8">Putative co/zn/cd efflux system membrane fusion protein</fullName>
    </submittedName>
</protein>
<evidence type="ECO:0000259" key="4">
    <source>
        <dbReference type="Pfam" id="PF25876"/>
    </source>
</evidence>